<dbReference type="RefSeq" id="WP_015352371.1">
    <property type="nucleotide sequence ID" value="NC_020126.1"/>
</dbReference>
<accession>L7UKP9</accession>
<proteinExistence type="predicted"/>
<dbReference type="eggNOG" id="COG5276">
    <property type="taxonomic scope" value="Bacteria"/>
</dbReference>
<evidence type="ECO:0000313" key="3">
    <source>
        <dbReference type="Proteomes" id="UP000011131"/>
    </source>
</evidence>
<evidence type="ECO:0000256" key="1">
    <source>
        <dbReference type="SAM" id="SignalP"/>
    </source>
</evidence>
<dbReference type="PROSITE" id="PS51257">
    <property type="entry name" value="PROKAR_LIPOPROTEIN"/>
    <property type="match status" value="1"/>
</dbReference>
<dbReference type="SUPFAM" id="SSF101908">
    <property type="entry name" value="Putative isomerase YbhE"/>
    <property type="match status" value="1"/>
</dbReference>
<feature type="signal peptide" evidence="1">
    <location>
        <begin position="1"/>
        <end position="21"/>
    </location>
</feature>
<keyword evidence="3" id="KW-1185">Reference proteome</keyword>
<protein>
    <submittedName>
        <fullName evidence="2">Putative lipoprotein</fullName>
    </submittedName>
</protein>
<sequence>MAVIPCRIRMLLAVLWFPFLAACDDDSKPSSPDAGPSVWDGTYEELEDRGEWIDPGHPFAPCAFDTRNANGQSCEELARFDTSACAPEALATIPLEGVYQSSLRVALPLEGGGTRTFAMPAGFRLRDTAATSTMFNQPLVHQDTQGGRFTLIGRPLHRRETTTLVGCQTPAPHVITGCFAVCRNDRVYFSGTFEAQRIAMHPGEPASSEELTPLAEHPIALGMPVDVYVTQGHAYVVSISHAGRAGGLTVFDVTNPRNPLLKTRISLPEANWNGVWAKGNALYIASEDRGTLVYDISQPADPLFLRDLPTGAAYGTHTVLVDGDRLYSMAPLAGTYVYDVTSPQNPVLRTVLSFPEEVGEDGPHDAFAYENRLYLSHGAGGYIVTDVTSLDDIQTLGQYNQGSWAHHSAVGTFAGKTLAFEGGETNGSHLRVLDVTDPARIALIGEFRMRQSTSMHNLILRGHLLYVAWYHEGLRVLDVSNPTRPKQVAHFHTYREEDPTRGDSLLEGAIGIRVPGDGYVYVVDTSRGLLILGEH</sequence>
<dbReference type="PATRIC" id="fig|1278073.3.peg.6950"/>
<keyword evidence="1" id="KW-0732">Signal</keyword>
<dbReference type="AlphaFoldDB" id="L7UKP9"/>
<organism evidence="2 3">
    <name type="scientific">Myxococcus stipitatus (strain DSM 14675 / JCM 12634 / Mx s8)</name>
    <dbReference type="NCBI Taxonomy" id="1278073"/>
    <lineage>
        <taxon>Bacteria</taxon>
        <taxon>Pseudomonadati</taxon>
        <taxon>Myxococcota</taxon>
        <taxon>Myxococcia</taxon>
        <taxon>Myxococcales</taxon>
        <taxon>Cystobacterineae</taxon>
        <taxon>Myxococcaceae</taxon>
        <taxon>Myxococcus</taxon>
    </lineage>
</organism>
<feature type="chain" id="PRO_5003983718" evidence="1">
    <location>
        <begin position="22"/>
        <end position="535"/>
    </location>
</feature>
<dbReference type="InterPro" id="IPR013211">
    <property type="entry name" value="LVIVD"/>
</dbReference>
<dbReference type="OrthoDB" id="8375at2"/>
<dbReference type="STRING" id="1278073.MYSTI_06844"/>
<dbReference type="EMBL" id="CP004025">
    <property type="protein sequence ID" value="AGC48117.1"/>
    <property type="molecule type" value="Genomic_DNA"/>
</dbReference>
<dbReference type="HOGENOM" id="CLU_037203_0_0_7"/>
<reference evidence="2 3" key="1">
    <citation type="journal article" date="2013" name="Genome Announc.">
        <title>Complete genome sequence of Myxococcus stipitatus strain DSM 14675, a fruiting myxobacterium.</title>
        <authorList>
            <person name="Huntley S."/>
            <person name="Kneip S."/>
            <person name="Treuner-Lange A."/>
            <person name="Sogaard-Andersen L."/>
        </authorList>
    </citation>
    <scope>NUCLEOTIDE SEQUENCE [LARGE SCALE GENOMIC DNA]</scope>
    <source>
        <strain evidence="3">DSM 14675 / JCM 12634 / Mx s8</strain>
    </source>
</reference>
<dbReference type="Proteomes" id="UP000011131">
    <property type="component" value="Chromosome"/>
</dbReference>
<dbReference type="Pfam" id="PF08309">
    <property type="entry name" value="LVIVD"/>
    <property type="match status" value="3"/>
</dbReference>
<gene>
    <name evidence="2" type="ordered locus">MYSTI_06844</name>
</gene>
<dbReference type="KEGG" id="msd:MYSTI_06844"/>
<evidence type="ECO:0000313" key="2">
    <source>
        <dbReference type="EMBL" id="AGC48117.1"/>
    </source>
</evidence>
<keyword evidence="2" id="KW-0449">Lipoprotein</keyword>
<name>L7UKP9_MYXSD</name>